<dbReference type="InterPro" id="IPR012899">
    <property type="entry name" value="LTXXQ"/>
</dbReference>
<accession>A0ABU9G6R8</accession>
<name>A0ABU9G6R8_9GAMM</name>
<dbReference type="EMBL" id="JBAKAR010000006">
    <property type="protein sequence ID" value="MEL0613440.1"/>
    <property type="molecule type" value="Genomic_DNA"/>
</dbReference>
<comment type="caution">
    <text evidence="2">The sequence shown here is derived from an EMBL/GenBank/DDBJ whole genome shotgun (WGS) entry which is preliminary data.</text>
</comment>
<organism evidence="2 3">
    <name type="scientific">Marinomonas arenicola</name>
    <dbReference type="NCBI Taxonomy" id="569601"/>
    <lineage>
        <taxon>Bacteria</taxon>
        <taxon>Pseudomonadati</taxon>
        <taxon>Pseudomonadota</taxon>
        <taxon>Gammaproteobacteria</taxon>
        <taxon>Oceanospirillales</taxon>
        <taxon>Oceanospirillaceae</taxon>
        <taxon>Marinomonas</taxon>
    </lineage>
</organism>
<proteinExistence type="predicted"/>
<dbReference type="Gene3D" id="1.20.120.1490">
    <property type="match status" value="1"/>
</dbReference>
<feature type="signal peptide" evidence="1">
    <location>
        <begin position="1"/>
        <end position="29"/>
    </location>
</feature>
<dbReference type="Proteomes" id="UP001379949">
    <property type="component" value="Unassembled WGS sequence"/>
</dbReference>
<gene>
    <name evidence="2" type="ORF">V6242_09790</name>
</gene>
<feature type="chain" id="PRO_5045963223" evidence="1">
    <location>
        <begin position="30"/>
        <end position="160"/>
    </location>
</feature>
<evidence type="ECO:0000256" key="1">
    <source>
        <dbReference type="SAM" id="SignalP"/>
    </source>
</evidence>
<evidence type="ECO:0000313" key="3">
    <source>
        <dbReference type="Proteomes" id="UP001379949"/>
    </source>
</evidence>
<dbReference type="RefSeq" id="WP_133003286.1">
    <property type="nucleotide sequence ID" value="NZ_BAAAFB010000004.1"/>
</dbReference>
<evidence type="ECO:0000313" key="2">
    <source>
        <dbReference type="EMBL" id="MEL0613440.1"/>
    </source>
</evidence>
<dbReference type="Pfam" id="PF07813">
    <property type="entry name" value="LTXXQ"/>
    <property type="match status" value="1"/>
</dbReference>
<keyword evidence="1" id="KW-0732">Signal</keyword>
<sequence length="160" mass="17460">MMNRRKVGMLSVVGLSAAIMAATATNVLADTQSPLPKAHSAAPSTEQIADSMASDMAKKLHLNAATEKKVAKLFKTDGEDIRQLQMKLSEKRHELNSLSPNDKGYMKKVDKLASESGNITEKLTIEYAKSRADLYALLTPKQIDTLENYGKQAPKAPKES</sequence>
<reference evidence="2 3" key="1">
    <citation type="submission" date="2024-02" db="EMBL/GenBank/DDBJ databases">
        <title>Bacteria isolated from the canopy kelp, Nereocystis luetkeana.</title>
        <authorList>
            <person name="Pfister C.A."/>
            <person name="Younker I.T."/>
            <person name="Light S.H."/>
        </authorList>
    </citation>
    <scope>NUCLEOTIDE SEQUENCE [LARGE SCALE GENOMIC DNA]</scope>
    <source>
        <strain evidence="2 3">TI.4.07</strain>
    </source>
</reference>
<keyword evidence="3" id="KW-1185">Reference proteome</keyword>
<protein>
    <submittedName>
        <fullName evidence="2">Spy/CpxP family protein refolding chaperone</fullName>
    </submittedName>
</protein>